<dbReference type="KEGG" id="ngr:NAEGRDRAFT_52161"/>
<feature type="compositionally biased region" description="Low complexity" evidence="1">
    <location>
        <begin position="440"/>
        <end position="452"/>
    </location>
</feature>
<feature type="compositionally biased region" description="Polar residues" evidence="1">
    <location>
        <begin position="1022"/>
        <end position="1031"/>
    </location>
</feature>
<dbReference type="InterPro" id="IPR027417">
    <property type="entry name" value="P-loop_NTPase"/>
</dbReference>
<protein>
    <submittedName>
        <fullName evidence="2">Predicted protein</fullName>
    </submittedName>
</protein>
<gene>
    <name evidence="2" type="ORF">NAEGRDRAFT_52161</name>
</gene>
<feature type="region of interest" description="Disordered" evidence="1">
    <location>
        <begin position="1065"/>
        <end position="1090"/>
    </location>
</feature>
<dbReference type="Proteomes" id="UP000006671">
    <property type="component" value="Unassembled WGS sequence"/>
</dbReference>
<proteinExistence type="predicted"/>
<sequence length="1148" mass="129965">MKILLYGMAESGLSTLFNQFKLLPNSVPLLSQNTTQTNSNTSSNNTSNNNNSNSNNNESNNNIDGNNHHQEQITSLTEDTTIKQHDENNNNTFSSPEEDETPSSSSAITLSPSTDTTKPAVPSQALKPSLKRPTISPLQFTPPPSNSRKTITTLANPSSSSTTSPQEVFQSNHPTHIKFLKRRKQAFNEHFLKNLPNAFLTQLLISFKLLIHHAERRDLLFSMDERLQEFLMERIVRDARLESNYVKNSSSTLLIVAPSSSSSNNININNNNNNLNLLNVVTSSSSSQQLSSSYSDVETLIVPPSSSINNNKSTTNTTTNKNSNTKAMIAKFNGKEIVPDSSSSSSLASSSSASTTNNQANQQNHHHNIKFESKYKGVRNDLEKILKEQQKEFIEPLKKEKLTHPIRQRSLSESLLVSQIKKLKQKRGKDTHEEEDYSQLLPPSTSKNNNNTSLTSLFQQQATSSTLTNIIEEEDIDTSSSTDESSKQHLPAQYCEHCQKMAHAKLKVKPSSEQQQLDAKPNKYQYMDWKIENTKAIVERIKKITDINQLFGVRLRSEFLKDCCELWENHIGLQHCFHSYSIFKCPDGGNIFSSLPAIMKWIVKKYLLNMPTKCFNFDKQAISSMEIHASELGEDIATSCESIPPEMAILLNTNFNVESSNTTASARDYKFKFEVPTSNNFQELKVSVTSLIPSSPNTSSSNTSSPVGTPDWNILGTSFTVPNDDNYSKSDSELVYPVNSGLYALSKYRASTAMNKDVISAMRPLVLEERKKEEREEKKSSMSPRRLLSFFKSTESANSEQGAPPVKPEKKTKRIKRQDTFSVFSGGISPKVSFLKNEWIMCCYASNMVVFAVNLCDYLKSILVKVEYSDKLMEKKKISYSLEKFEQCANGKYFSELPIVLCFTFVDVFEQGQHYNPLTEQQKSDIEQIVQQLNPASYGQKKTENAPLNVHTKLDQKRKPWHDSCEFIIQQYIHLATAEQRRKQVRESFVVLNCIDSRRTAQVLVNDILFNEDLLANELETETSQTATKGNDGSKSDRSHYKKPVDNGKATQPDYTQYYLRRCKTSTTAKDQPTKISKQRKSINRKGGEKLKQELNRNKRLSWSNNGSIKLKKPQENIVVLDEYANEDEEIEETPRRRRKNSYQCSLQ</sequence>
<feature type="compositionally biased region" description="Low complexity" evidence="1">
    <location>
        <begin position="341"/>
        <end position="363"/>
    </location>
</feature>
<feature type="compositionally biased region" description="Polar residues" evidence="1">
    <location>
        <begin position="146"/>
        <end position="169"/>
    </location>
</feature>
<name>D2VTN8_NAEGR</name>
<feature type="compositionally biased region" description="Low complexity" evidence="1">
    <location>
        <begin position="31"/>
        <end position="62"/>
    </location>
</feature>
<feature type="region of interest" description="Disordered" evidence="1">
    <location>
        <begin position="303"/>
        <end position="325"/>
    </location>
</feature>
<evidence type="ECO:0000313" key="3">
    <source>
        <dbReference type="Proteomes" id="UP000006671"/>
    </source>
</evidence>
<organism evidence="3">
    <name type="scientific">Naegleria gruberi</name>
    <name type="common">Amoeba</name>
    <dbReference type="NCBI Taxonomy" id="5762"/>
    <lineage>
        <taxon>Eukaryota</taxon>
        <taxon>Discoba</taxon>
        <taxon>Heterolobosea</taxon>
        <taxon>Tetramitia</taxon>
        <taxon>Eutetramitia</taxon>
        <taxon>Vahlkampfiidae</taxon>
        <taxon>Naegleria</taxon>
    </lineage>
</organism>
<dbReference type="EMBL" id="GG738897">
    <property type="protein sequence ID" value="EFC39685.1"/>
    <property type="molecule type" value="Genomic_DNA"/>
</dbReference>
<feature type="compositionally biased region" description="Basic and acidic residues" evidence="1">
    <location>
        <begin position="1032"/>
        <end position="1046"/>
    </location>
</feature>
<feature type="compositionally biased region" description="Polar residues" evidence="1">
    <location>
        <begin position="1065"/>
        <end position="1076"/>
    </location>
</feature>
<feature type="region of interest" description="Disordered" evidence="1">
    <location>
        <begin position="31"/>
        <end position="169"/>
    </location>
</feature>
<dbReference type="RefSeq" id="XP_002672429.1">
    <property type="nucleotide sequence ID" value="XM_002672383.1"/>
</dbReference>
<dbReference type="GeneID" id="8858521"/>
<feature type="region of interest" description="Disordered" evidence="1">
    <location>
        <begin position="1021"/>
        <end position="1052"/>
    </location>
</feature>
<feature type="region of interest" description="Disordered" evidence="1">
    <location>
        <begin position="1125"/>
        <end position="1148"/>
    </location>
</feature>
<feature type="compositionally biased region" description="Low complexity" evidence="1">
    <location>
        <begin position="102"/>
        <end position="114"/>
    </location>
</feature>
<dbReference type="AlphaFoldDB" id="D2VTN8"/>
<feature type="region of interest" description="Disordered" evidence="1">
    <location>
        <begin position="794"/>
        <end position="813"/>
    </location>
</feature>
<reference evidence="2 3" key="1">
    <citation type="journal article" date="2010" name="Cell">
        <title>The genome of Naegleria gruberi illuminates early eukaryotic versatility.</title>
        <authorList>
            <person name="Fritz-Laylin L.K."/>
            <person name="Prochnik S.E."/>
            <person name="Ginger M.L."/>
            <person name="Dacks J.B."/>
            <person name="Carpenter M.L."/>
            <person name="Field M.C."/>
            <person name="Kuo A."/>
            <person name="Paredez A."/>
            <person name="Chapman J."/>
            <person name="Pham J."/>
            <person name="Shu S."/>
            <person name="Neupane R."/>
            <person name="Cipriano M."/>
            <person name="Mancuso J."/>
            <person name="Tu H."/>
            <person name="Salamov A."/>
            <person name="Lindquist E."/>
            <person name="Shapiro H."/>
            <person name="Lucas S."/>
            <person name="Grigoriev I.V."/>
            <person name="Cande W.Z."/>
            <person name="Fulton C."/>
            <person name="Rokhsar D.S."/>
            <person name="Dawson S.C."/>
        </authorList>
    </citation>
    <scope>NUCLEOTIDE SEQUENCE [LARGE SCALE GENOMIC DNA]</scope>
    <source>
        <strain evidence="2 3">NEG-M</strain>
    </source>
</reference>
<feature type="compositionally biased region" description="Low complexity" evidence="1">
    <location>
        <begin position="305"/>
        <end position="325"/>
    </location>
</feature>
<evidence type="ECO:0000256" key="1">
    <source>
        <dbReference type="SAM" id="MobiDB-lite"/>
    </source>
</evidence>
<feature type="region of interest" description="Disordered" evidence="1">
    <location>
        <begin position="337"/>
        <end position="375"/>
    </location>
</feature>
<evidence type="ECO:0000313" key="2">
    <source>
        <dbReference type="EMBL" id="EFC39685.1"/>
    </source>
</evidence>
<dbReference type="VEuPathDB" id="AmoebaDB:NAEGRDRAFT_52161"/>
<dbReference type="OrthoDB" id="10482071at2759"/>
<dbReference type="InParanoid" id="D2VTN8"/>
<accession>D2VTN8</accession>
<keyword evidence="3" id="KW-1185">Reference proteome</keyword>
<dbReference type="Gene3D" id="3.40.50.300">
    <property type="entry name" value="P-loop containing nucleotide triphosphate hydrolases"/>
    <property type="match status" value="1"/>
</dbReference>
<feature type="region of interest" description="Disordered" evidence="1">
    <location>
        <begin position="423"/>
        <end position="452"/>
    </location>
</feature>